<dbReference type="Pfam" id="PF05377">
    <property type="entry name" value="FlaC_arch"/>
    <property type="match status" value="1"/>
</dbReference>
<accession>R1E5X6</accession>
<dbReference type="InterPro" id="IPR006752">
    <property type="entry name" value="Arch_fla_DE"/>
</dbReference>
<sequence>MNIFSNIFRKKNNDKNVQNINVIPQQNIVNQNYTSEIKNIVNSIEGLAKSVRELENKVSEISSNISTISSTVESHQNEINSIKNNLEKVFSIYEMLIKSYNPFVEEEKKEESNVQVINENKIENSENNILPLSKLDDNPTVSSIIIGWLAYLVKKSNIEEVDDALDYYESINWITEKVKIKLKEYLNGLKSVEGENKRLLPMDHIVSLYIISKLAQINSSGNIERLKDLYNELIQKGYISPIKR</sequence>
<dbReference type="AlphaFoldDB" id="R1E5X6"/>
<keyword evidence="4" id="KW-1185">Reference proteome</keyword>
<dbReference type="EMBL" id="APJZ01000001">
    <property type="protein sequence ID" value="EOD42797.1"/>
    <property type="molecule type" value="Genomic_DNA"/>
</dbReference>
<name>R1E5X6_NANST</name>
<protein>
    <submittedName>
        <fullName evidence="3">Putative archaeal flagellar protein D/E</fullName>
    </submittedName>
</protein>
<dbReference type="PANTHER" id="PTHR40698:SF1">
    <property type="entry name" value="FLAGELLA-RELATED PROTEIN D-RELATED"/>
    <property type="match status" value="1"/>
</dbReference>
<keyword evidence="3" id="KW-0969">Cilium</keyword>
<proteinExistence type="predicted"/>
<keyword evidence="3" id="KW-0966">Cell projection</keyword>
<feature type="domain" description="Archaeal flagella protein FlaD/E" evidence="2">
    <location>
        <begin position="132"/>
        <end position="215"/>
    </location>
</feature>
<evidence type="ECO:0000259" key="2">
    <source>
        <dbReference type="Pfam" id="PF04659"/>
    </source>
</evidence>
<comment type="caution">
    <text evidence="3">The sequence shown here is derived from an EMBL/GenBank/DDBJ whole genome shotgun (WGS) entry which is preliminary data.</text>
</comment>
<dbReference type="GO" id="GO:0097588">
    <property type="term" value="P:archaeal or bacterial-type flagellum-dependent cell motility"/>
    <property type="evidence" value="ECO:0007669"/>
    <property type="project" value="InterPro"/>
</dbReference>
<dbReference type="Gene3D" id="1.20.5.340">
    <property type="match status" value="1"/>
</dbReference>
<dbReference type="PANTHER" id="PTHR40698">
    <property type="entry name" value="FLAGELLA-RELATED PROTEIN E-RELATED-RELATED"/>
    <property type="match status" value="1"/>
</dbReference>
<evidence type="ECO:0000256" key="1">
    <source>
        <dbReference type="SAM" id="Coils"/>
    </source>
</evidence>
<evidence type="ECO:0000313" key="3">
    <source>
        <dbReference type="EMBL" id="EOD42797.1"/>
    </source>
</evidence>
<reference evidence="3 4" key="1">
    <citation type="submission" date="2013-02" db="EMBL/GenBank/DDBJ databases">
        <title>Insights into archaeal evolution and symbiosis from the genomes of a Nanoarchaeon and its crenarchaeal host from Yellowstone National Park.</title>
        <authorList>
            <person name="Podar M."/>
            <person name="Makarova K.S."/>
            <person name="Graham D.E."/>
            <person name="Wolf Y.I."/>
            <person name="Koonin E.V."/>
            <person name="Reysenbach A.-L."/>
        </authorList>
    </citation>
    <scope>NUCLEOTIDE SEQUENCE [LARGE SCALE GENOMIC DNA]</scope>
</reference>
<gene>
    <name evidence="3" type="ORF">Nst1_136</name>
</gene>
<keyword evidence="3" id="KW-0282">Flagellum</keyword>
<dbReference type="InterPro" id="IPR009205">
    <property type="entry name" value="FlaC_arc"/>
</dbReference>
<dbReference type="Proteomes" id="UP000053279">
    <property type="component" value="Unassembled WGS sequence"/>
</dbReference>
<organism evidence="3 4">
    <name type="scientific">Nanobsidianus stetteri</name>
    <dbReference type="NCBI Taxonomy" id="1294122"/>
    <lineage>
        <taxon>Archaea</taxon>
        <taxon>Nanobdellota</taxon>
        <taxon>Candidatus Nanoarchaeia</taxon>
        <taxon>Nanoarchaeales</taxon>
        <taxon>Nanopusillaceae</taxon>
        <taxon>Candidatus Nanobsidianus</taxon>
    </lineage>
</organism>
<keyword evidence="1" id="KW-0175">Coiled coil</keyword>
<dbReference type="InterPro" id="IPR052494">
    <property type="entry name" value="Flagella_assembly_related"/>
</dbReference>
<dbReference type="Pfam" id="PF04659">
    <property type="entry name" value="Arch_fla_DE"/>
    <property type="match status" value="1"/>
</dbReference>
<evidence type="ECO:0000313" key="4">
    <source>
        <dbReference type="Proteomes" id="UP000053279"/>
    </source>
</evidence>
<feature type="coiled-coil region" evidence="1">
    <location>
        <begin position="37"/>
        <end position="64"/>
    </location>
</feature>